<proteinExistence type="predicted"/>
<evidence type="ECO:0000313" key="2">
    <source>
        <dbReference type="EMBL" id="TYS58468.1"/>
    </source>
</evidence>
<dbReference type="RefSeq" id="WP_148965984.1">
    <property type="nucleotide sequence ID" value="NZ_JBNIKO010000004.1"/>
</dbReference>
<dbReference type="AlphaFoldDB" id="A0AA95B5Y3"/>
<evidence type="ECO:0000256" key="1">
    <source>
        <dbReference type="SAM" id="Phobius"/>
    </source>
</evidence>
<protein>
    <submittedName>
        <fullName evidence="2">Uncharacterized protein</fullName>
    </submittedName>
</protein>
<feature type="transmembrane region" description="Helical" evidence="1">
    <location>
        <begin position="69"/>
        <end position="92"/>
    </location>
</feature>
<keyword evidence="1" id="KW-0472">Membrane</keyword>
<accession>A0AA95B5Y3</accession>
<evidence type="ECO:0000313" key="3">
    <source>
        <dbReference type="Proteomes" id="UP000323393"/>
    </source>
</evidence>
<feature type="transmembrane region" description="Helical" evidence="1">
    <location>
        <begin position="12"/>
        <end position="28"/>
    </location>
</feature>
<dbReference type="Proteomes" id="UP000323393">
    <property type="component" value="Unassembled WGS sequence"/>
</dbReference>
<keyword evidence="1" id="KW-0812">Transmembrane</keyword>
<keyword evidence="1" id="KW-1133">Transmembrane helix</keyword>
<dbReference type="EMBL" id="VTEU01000004">
    <property type="protein sequence ID" value="TYS58468.1"/>
    <property type="molecule type" value="Genomic_DNA"/>
</dbReference>
<sequence>MRSSLERMVRVIAMPLIVVHLLIAYFWIFNWEKLTTDVGLISWIGSIILGLVIFTINRKSKTSNQKLSYKIVTATTFMTILLGVFALMIEFITSSMP</sequence>
<feature type="transmembrane region" description="Helical" evidence="1">
    <location>
        <begin position="40"/>
        <end position="57"/>
    </location>
</feature>
<name>A0AA95B5Y3_9BACI</name>
<reference evidence="2 3" key="1">
    <citation type="submission" date="2019-08" db="EMBL/GenBank/DDBJ databases">
        <title>Bacillus genomes from the desert of Cuatro Cienegas, Coahuila.</title>
        <authorList>
            <person name="Olmedo-Alvarez G."/>
        </authorList>
    </citation>
    <scope>NUCLEOTIDE SEQUENCE [LARGE SCALE GENOMIC DNA]</scope>
    <source>
        <strain evidence="2 3">CH88_3T</strain>
    </source>
</reference>
<organism evidence="2 3">
    <name type="scientific">Sutcliffiella horikoshii</name>
    <dbReference type="NCBI Taxonomy" id="79883"/>
    <lineage>
        <taxon>Bacteria</taxon>
        <taxon>Bacillati</taxon>
        <taxon>Bacillota</taxon>
        <taxon>Bacilli</taxon>
        <taxon>Bacillales</taxon>
        <taxon>Bacillaceae</taxon>
        <taxon>Sutcliffiella</taxon>
    </lineage>
</organism>
<comment type="caution">
    <text evidence="2">The sequence shown here is derived from an EMBL/GenBank/DDBJ whole genome shotgun (WGS) entry which is preliminary data.</text>
</comment>
<gene>
    <name evidence="2" type="ORF">FZC74_11710</name>
</gene>